<evidence type="ECO:0000313" key="3">
    <source>
        <dbReference type="Proteomes" id="UP000245523"/>
    </source>
</evidence>
<dbReference type="InterPro" id="IPR027417">
    <property type="entry name" value="P-loop_NTPase"/>
</dbReference>
<proteinExistence type="predicted"/>
<feature type="domain" description="ATPase RavA-like AAA lid" evidence="1">
    <location>
        <begin position="190"/>
        <end position="254"/>
    </location>
</feature>
<dbReference type="InterPro" id="IPR050513">
    <property type="entry name" value="RavA_ATPases"/>
</dbReference>
<dbReference type="Proteomes" id="UP000245523">
    <property type="component" value="Unassembled WGS sequence"/>
</dbReference>
<dbReference type="EMBL" id="QGHD01000017">
    <property type="protein sequence ID" value="PWK96071.1"/>
    <property type="molecule type" value="Genomic_DNA"/>
</dbReference>
<evidence type="ECO:0000313" key="2">
    <source>
        <dbReference type="EMBL" id="PWK96071.1"/>
    </source>
</evidence>
<name>A0ABX5LJQ5_9BACT</name>
<evidence type="ECO:0000259" key="1">
    <source>
        <dbReference type="Pfam" id="PF17868"/>
    </source>
</evidence>
<protein>
    <submittedName>
        <fullName evidence="2">MoxR-like ATPase</fullName>
    </submittedName>
</protein>
<keyword evidence="3" id="KW-1185">Reference proteome</keyword>
<gene>
    <name evidence="2" type="ORF">B0H50_11740</name>
</gene>
<dbReference type="PANTHER" id="PTHR32204:SF0">
    <property type="entry name" value="ATPASE RAVA"/>
    <property type="match status" value="1"/>
</dbReference>
<dbReference type="Gene3D" id="3.40.50.300">
    <property type="entry name" value="P-loop containing nucleotide triphosphate hydrolases"/>
    <property type="match status" value="1"/>
</dbReference>
<reference evidence="2 3" key="1">
    <citation type="submission" date="2018-05" db="EMBL/GenBank/DDBJ databases">
        <title>Animal gut microbial communities from fecal samples from Wisconsin, USA.</title>
        <authorList>
            <person name="Neumann A."/>
        </authorList>
    </citation>
    <scope>NUCLEOTIDE SEQUENCE [LARGE SCALE GENOMIC DNA]</scope>
    <source>
        <strain evidence="2 3">UWS4</strain>
    </source>
</reference>
<organism evidence="2 3">
    <name type="scientific">Hallerella porci</name>
    <dbReference type="NCBI Taxonomy" id="1945871"/>
    <lineage>
        <taxon>Bacteria</taxon>
        <taxon>Pseudomonadati</taxon>
        <taxon>Fibrobacterota</taxon>
        <taxon>Fibrobacteria</taxon>
        <taxon>Fibrobacterales</taxon>
        <taxon>Fibrobacteraceae</taxon>
        <taxon>Hallerella</taxon>
    </lineage>
</organism>
<dbReference type="PANTHER" id="PTHR32204">
    <property type="entry name" value="ATPASE RAVA"/>
    <property type="match status" value="1"/>
</dbReference>
<dbReference type="Pfam" id="PF17868">
    <property type="entry name" value="AAA_lid_8"/>
    <property type="match status" value="1"/>
</dbReference>
<accession>A0ABX5LJQ5</accession>
<dbReference type="InterPro" id="IPR041538">
    <property type="entry name" value="RavA-like_AAA_lid"/>
</dbReference>
<sequence length="491" mass="55146">MTLAERMQKLLAELDRGLIERESILRLAFLAFLTGLPTYLYGRAGSGKQAVLHHLLAGFSGLQVQTFGVRNFTLPKDPIDVAVFSSFDSGFPPMTSAITAILSEHLASRLILLGRGRPDASLSEAKLADSIHLVLTLPDSVSPNALEKLLSDAGDPQQFTVSDHLKISQNEMQVWEKAIEKIIISHDSLTLLKAIAAECEKSNVYISAERWRGLAKMARMQAFFAERKETSITDFLFLAEDLWGKRISNEAIRKGFSDGMHAFLNDYSPDPEELKKSTQYLLNQAEHFRNSNGNRYKTVSFDGEEFISYTITVFNEPITLFAPVSRIGTHEDFYPLNAMHKEEPRAKCNYMGGDICKISIDSKAKRNGMRASSLMANNQTVNANTVYEDYAKLPTEILQTNDPEIIAQNQAGLKQAHDELFKTITQTLQCIKNLKALYQKYSEFQNDPFISMNAYKDFMNLILKRYKALGEFSKELQQYEAAILQASSGMA</sequence>
<comment type="caution">
    <text evidence="2">The sequence shown here is derived from an EMBL/GenBank/DDBJ whole genome shotgun (WGS) entry which is preliminary data.</text>
</comment>